<keyword evidence="13" id="KW-1185">Reference proteome</keyword>
<name>A0A0C2R908_9BACL</name>
<proteinExistence type="inferred from homology"/>
<evidence type="ECO:0000256" key="1">
    <source>
        <dbReference type="ARBA" id="ARBA00001932"/>
    </source>
</evidence>
<sequence length="469" mass="54287">MVLASLVWIRKDLRLHDHPALHYGIQAGEILPVYIHEENHHKWSIGSAQSWFLHYALQSFQKRIEDIGGKLLIKIGDPAKILPKLLKDYSINTILWNRSYEPTNIVMDNSLAEKLHNEGVTVKTFEGTLLLPITKIKKKDGNAFKVFTPFYKAHQKMDIPKPLATIKQMNSPVMMIEDSLAVNDLGLLPAIKWTDGLEKRWSPSELAAIRHFNAFERNRLKHYKNGRDFPSKVYHAEMSPYLALGLISVRSMYHYIVKNAEAAGEPFLRQLVWRDFAYSLMFHFPNTIEKPMNKKFENFKWNEDQEAFIKWRKGLTGYPIVDAGMRELWETGYMHNRVRMIAASFLTKHLLIRWQNGAEWFWDTLVDAGLANNSMGWQWVAGSGADASPYFRIFNPTLQSKKFDPNGDYIRKWVPELRTLSDDAIHAPHEQSSSMLEQAGIILNENYPAPIVEHKAARERALARYNEIK</sequence>
<evidence type="ECO:0000256" key="9">
    <source>
        <dbReference type="PIRSR" id="PIRSR602081-2"/>
    </source>
</evidence>
<comment type="caution">
    <text evidence="12">The sequence shown here is derived from an EMBL/GenBank/DDBJ whole genome shotgun (WGS) entry which is preliminary data.</text>
</comment>
<evidence type="ECO:0000256" key="10">
    <source>
        <dbReference type="RuleBase" id="RU004182"/>
    </source>
</evidence>
<dbReference type="InterPro" id="IPR006050">
    <property type="entry name" value="DNA_photolyase_N"/>
</dbReference>
<comment type="cofactor">
    <cofactor evidence="1">
        <name>(6R)-5,10-methylene-5,6,7,8-tetrahydrofolate</name>
        <dbReference type="ChEBI" id="CHEBI:15636"/>
    </cofactor>
</comment>
<dbReference type="PRINTS" id="PR00147">
    <property type="entry name" value="DNAPHOTLYASE"/>
</dbReference>
<dbReference type="GO" id="GO:0000719">
    <property type="term" value="P:photoreactive repair"/>
    <property type="evidence" value="ECO:0007669"/>
    <property type="project" value="UniProtKB-ARBA"/>
</dbReference>
<protein>
    <recommendedName>
        <fullName evidence="3">Deoxyribodipyrimidine photo-lyase</fullName>
        <ecNumber evidence="2">4.1.99.3</ecNumber>
    </recommendedName>
</protein>
<dbReference type="GO" id="GO:0003904">
    <property type="term" value="F:deoxyribodipyrimidine photo-lyase activity"/>
    <property type="evidence" value="ECO:0007669"/>
    <property type="project" value="UniProtKB-EC"/>
</dbReference>
<comment type="cofactor">
    <cofactor evidence="8">
        <name>FAD</name>
        <dbReference type="ChEBI" id="CHEBI:57692"/>
    </cofactor>
    <text evidence="8">Binds 1 FAD per subunit.</text>
</comment>
<dbReference type="InterPro" id="IPR018394">
    <property type="entry name" value="DNA_photolyase_1_CS_C"/>
</dbReference>
<evidence type="ECO:0000256" key="7">
    <source>
        <dbReference type="ARBA" id="ARBA00033999"/>
    </source>
</evidence>
<dbReference type="InterPro" id="IPR014729">
    <property type="entry name" value="Rossmann-like_a/b/a_fold"/>
</dbReference>
<dbReference type="AlphaFoldDB" id="A0A0C2R908"/>
<dbReference type="InterPro" id="IPR036134">
    <property type="entry name" value="Crypto/Photolyase_FAD-like_sf"/>
</dbReference>
<gene>
    <name evidence="12" type="ORF">KP78_19130</name>
</gene>
<evidence type="ECO:0000256" key="8">
    <source>
        <dbReference type="PIRSR" id="PIRSR602081-1"/>
    </source>
</evidence>
<dbReference type="Proteomes" id="UP000031938">
    <property type="component" value="Unassembled WGS sequence"/>
</dbReference>
<accession>A0A0C2R908</accession>
<evidence type="ECO:0000313" key="13">
    <source>
        <dbReference type="Proteomes" id="UP000031938"/>
    </source>
</evidence>
<dbReference type="GO" id="GO:0003677">
    <property type="term" value="F:DNA binding"/>
    <property type="evidence" value="ECO:0007669"/>
    <property type="project" value="TreeGrafter"/>
</dbReference>
<dbReference type="Gene3D" id="1.25.40.80">
    <property type="match status" value="1"/>
</dbReference>
<dbReference type="SUPFAM" id="SSF52425">
    <property type="entry name" value="Cryptochrome/photolyase, N-terminal domain"/>
    <property type="match status" value="1"/>
</dbReference>
<evidence type="ECO:0000313" key="12">
    <source>
        <dbReference type="EMBL" id="KIL46795.1"/>
    </source>
</evidence>
<comment type="similarity">
    <text evidence="10">Belongs to the DNA photolyase family.</text>
</comment>
<dbReference type="Gene3D" id="3.40.50.620">
    <property type="entry name" value="HUPs"/>
    <property type="match status" value="1"/>
</dbReference>
<keyword evidence="12" id="KW-0456">Lyase</keyword>
<keyword evidence="6 10" id="KW-0157">Chromophore</keyword>
<dbReference type="GO" id="GO:0071949">
    <property type="term" value="F:FAD binding"/>
    <property type="evidence" value="ECO:0007669"/>
    <property type="project" value="TreeGrafter"/>
</dbReference>
<feature type="domain" description="Photolyase/cryptochrome alpha/beta" evidence="11">
    <location>
        <begin position="3"/>
        <end position="130"/>
    </location>
</feature>
<evidence type="ECO:0000256" key="5">
    <source>
        <dbReference type="ARBA" id="ARBA00022827"/>
    </source>
</evidence>
<dbReference type="PATRIC" id="fig|889306.3.peg.1929"/>
<dbReference type="SUPFAM" id="SSF48173">
    <property type="entry name" value="Cryptochrome/photolyase FAD-binding domain"/>
    <property type="match status" value="1"/>
</dbReference>
<feature type="site" description="Electron transfer via tryptophanyl radical" evidence="9">
    <location>
        <position position="301"/>
    </location>
</feature>
<keyword evidence="5 8" id="KW-0274">FAD</keyword>
<feature type="site" description="Electron transfer via tryptophanyl radical" evidence="9">
    <location>
        <position position="377"/>
    </location>
</feature>
<organism evidence="12 13">
    <name type="scientific">Jeotgalibacillus soli</name>
    <dbReference type="NCBI Taxonomy" id="889306"/>
    <lineage>
        <taxon>Bacteria</taxon>
        <taxon>Bacillati</taxon>
        <taxon>Bacillota</taxon>
        <taxon>Bacilli</taxon>
        <taxon>Bacillales</taxon>
        <taxon>Caryophanaceae</taxon>
        <taxon>Jeotgalibacillus</taxon>
    </lineage>
</organism>
<dbReference type="RefSeq" id="WP_041088209.1">
    <property type="nucleotide sequence ID" value="NZ_JXRP01000016.1"/>
</dbReference>
<dbReference type="InterPro" id="IPR005101">
    <property type="entry name" value="Cryptochr/Photolyase_FAD-bd"/>
</dbReference>
<feature type="binding site" evidence="8">
    <location>
        <position position="223"/>
    </location>
    <ligand>
        <name>FAD</name>
        <dbReference type="ChEBI" id="CHEBI:57692"/>
    </ligand>
</feature>
<dbReference type="InterPro" id="IPR036155">
    <property type="entry name" value="Crypto/Photolyase_N_sf"/>
</dbReference>
<dbReference type="InterPro" id="IPR002081">
    <property type="entry name" value="Cryptochrome/DNA_photolyase_1"/>
</dbReference>
<dbReference type="PROSITE" id="PS00394">
    <property type="entry name" value="DNA_PHOTOLYASES_1_1"/>
    <property type="match status" value="1"/>
</dbReference>
<dbReference type="PROSITE" id="PS51645">
    <property type="entry name" value="PHR_CRY_ALPHA_BETA"/>
    <property type="match status" value="1"/>
</dbReference>
<evidence type="ECO:0000256" key="3">
    <source>
        <dbReference type="ARBA" id="ARBA00014046"/>
    </source>
</evidence>
<evidence type="ECO:0000256" key="4">
    <source>
        <dbReference type="ARBA" id="ARBA00022630"/>
    </source>
</evidence>
<dbReference type="STRING" id="889306.KP78_19130"/>
<dbReference type="Gene3D" id="1.10.579.10">
    <property type="entry name" value="DNA Cyclobutane Dipyrimidine Photolyase, subunit A, domain 3"/>
    <property type="match status" value="1"/>
</dbReference>
<dbReference type="EMBL" id="JXRP01000016">
    <property type="protein sequence ID" value="KIL46795.1"/>
    <property type="molecule type" value="Genomic_DNA"/>
</dbReference>
<feature type="binding site" evidence="8">
    <location>
        <position position="267"/>
    </location>
    <ligand>
        <name>FAD</name>
        <dbReference type="ChEBI" id="CHEBI:57692"/>
    </ligand>
</feature>
<feature type="site" description="Electron transfer via tryptophanyl radical" evidence="9">
    <location>
        <position position="354"/>
    </location>
</feature>
<dbReference type="FunFam" id="1.10.579.10:FF:000003">
    <property type="entry name" value="Deoxyribodipyrimidine photo-lyase"/>
    <property type="match status" value="1"/>
</dbReference>
<dbReference type="Pfam" id="PF03441">
    <property type="entry name" value="FAD_binding_7"/>
    <property type="match status" value="1"/>
</dbReference>
<keyword evidence="4 8" id="KW-0285">Flavoprotein</keyword>
<evidence type="ECO:0000256" key="2">
    <source>
        <dbReference type="ARBA" id="ARBA00013149"/>
    </source>
</evidence>
<dbReference type="PANTHER" id="PTHR11455:SF9">
    <property type="entry name" value="CRYPTOCHROME CIRCADIAN CLOCK 5 ISOFORM X1"/>
    <property type="match status" value="1"/>
</dbReference>
<evidence type="ECO:0000256" key="6">
    <source>
        <dbReference type="ARBA" id="ARBA00022991"/>
    </source>
</evidence>
<dbReference type="OrthoDB" id="9772484at2"/>
<reference evidence="12 13" key="1">
    <citation type="submission" date="2015-01" db="EMBL/GenBank/DDBJ databases">
        <title>Genome sequencing of Jeotgalibacillus soli.</title>
        <authorList>
            <person name="Goh K.M."/>
            <person name="Chan K.-G."/>
            <person name="Yaakop A.S."/>
            <person name="Ee R."/>
            <person name="Gan H.M."/>
            <person name="Chan C.S."/>
        </authorList>
    </citation>
    <scope>NUCLEOTIDE SEQUENCE [LARGE SCALE GENOMIC DNA]</scope>
    <source>
        <strain evidence="12 13">P9</strain>
    </source>
</reference>
<dbReference type="PANTHER" id="PTHR11455">
    <property type="entry name" value="CRYPTOCHROME"/>
    <property type="match status" value="1"/>
</dbReference>
<dbReference type="GO" id="GO:0009416">
    <property type="term" value="P:response to light stimulus"/>
    <property type="evidence" value="ECO:0007669"/>
    <property type="project" value="TreeGrafter"/>
</dbReference>
<comment type="catalytic activity">
    <reaction evidence="7">
        <text>cyclobutadipyrimidine (in DNA) = 2 pyrimidine residues (in DNA).</text>
        <dbReference type="EC" id="4.1.99.3"/>
    </reaction>
</comment>
<dbReference type="EC" id="4.1.99.3" evidence="2"/>
<dbReference type="Pfam" id="PF00875">
    <property type="entry name" value="DNA_photolyase"/>
    <property type="match status" value="1"/>
</dbReference>
<dbReference type="PROSITE" id="PS00691">
    <property type="entry name" value="DNA_PHOTOLYASES_1_2"/>
    <property type="match status" value="1"/>
</dbReference>
<evidence type="ECO:0000259" key="11">
    <source>
        <dbReference type="PROSITE" id="PS51645"/>
    </source>
</evidence>